<dbReference type="Gene3D" id="3.60.10.10">
    <property type="entry name" value="Endonuclease/exonuclease/phosphatase"/>
    <property type="match status" value="1"/>
</dbReference>
<evidence type="ECO:0000313" key="1">
    <source>
        <dbReference type="EMBL" id="GEN10331.1"/>
    </source>
</evidence>
<dbReference type="RefSeq" id="WP_046712404.1">
    <property type="nucleotide sequence ID" value="NZ_BJXR01000038.1"/>
</dbReference>
<gene>
    <name evidence="1" type="ORF">MFU01_53680</name>
    <name evidence="2" type="ORF">SAMN05443572_11066</name>
</gene>
<evidence type="ECO:0008006" key="5">
    <source>
        <dbReference type="Google" id="ProtNLM"/>
    </source>
</evidence>
<comment type="caution">
    <text evidence="1">The sequence shown here is derived from an EMBL/GenBank/DDBJ whole genome shotgun (WGS) entry which is preliminary data.</text>
</comment>
<dbReference type="InterPro" id="IPR036691">
    <property type="entry name" value="Endo/exonu/phosph_ase_sf"/>
</dbReference>
<evidence type="ECO:0000313" key="3">
    <source>
        <dbReference type="Proteomes" id="UP000183760"/>
    </source>
</evidence>
<dbReference type="EMBL" id="BJXR01000038">
    <property type="protein sequence ID" value="GEN10331.1"/>
    <property type="molecule type" value="Genomic_DNA"/>
</dbReference>
<protein>
    <recommendedName>
        <fullName evidence="5">Endonuclease/exonuclease/phosphatase domain-containing protein</fullName>
    </recommendedName>
</protein>
<dbReference type="EMBL" id="FOIB01000010">
    <property type="protein sequence ID" value="SEU34501.1"/>
    <property type="molecule type" value="Genomic_DNA"/>
</dbReference>
<sequence length="462" mass="52483">MLIQCRRCHRKVFVFQFESKTLCKSCLTHVSKPGPIRKKPSYVDLKKSPHDARIQKSIQKNFKSMKQARRDQVRLRRTGSDSLLSALLDPVRESSPPPSQMMTLDDTASIPEPSVMTLQCMTLFIPFDAGKKFYKDNAKQGTFQGNLVPTGGFNFAPLQNVGGFQPLAAFNTKPYPNHTPFEKKSGFMDETDVLANYDAIVLKHIQEATNVLEWKRLHARRPYDLHKQLTQLVPEVIFLSEELKGAPFPDELRPCPELTYRRIGSIRTLLDADVDPKNEISAYVLRDEMFSSQVLYEARGLIRQGVNHPEKWLCVQKIVPEYRVYFEVAGVHLDAGYTGHTKDDKKHKALEEVARFAHDNNVDVLLGDLNMDSFELGGGFFPNRFSFQEGSDGNIHATYTVSHSNTNAKNNYMGGIIVNQEQVDTESINLLGEDTRSLSRTLNDNFYSDHPAIMANYVKSFR</sequence>
<organism evidence="1 4">
    <name type="scientific">Myxococcus fulvus</name>
    <dbReference type="NCBI Taxonomy" id="33"/>
    <lineage>
        <taxon>Bacteria</taxon>
        <taxon>Pseudomonadati</taxon>
        <taxon>Myxococcota</taxon>
        <taxon>Myxococcia</taxon>
        <taxon>Myxococcales</taxon>
        <taxon>Cystobacterineae</taxon>
        <taxon>Myxococcaceae</taxon>
        <taxon>Myxococcus</taxon>
    </lineage>
</organism>
<dbReference type="SUPFAM" id="SSF56219">
    <property type="entry name" value="DNase I-like"/>
    <property type="match status" value="1"/>
</dbReference>
<evidence type="ECO:0000313" key="4">
    <source>
        <dbReference type="Proteomes" id="UP000321514"/>
    </source>
</evidence>
<accession>A0A511T822</accession>
<dbReference type="Proteomes" id="UP000183760">
    <property type="component" value="Unassembled WGS sequence"/>
</dbReference>
<keyword evidence="3" id="KW-1185">Reference proteome</keyword>
<dbReference type="STRING" id="1334629.MFUL124B02_13705"/>
<reference evidence="2 3" key="1">
    <citation type="submission" date="2016-10" db="EMBL/GenBank/DDBJ databases">
        <authorList>
            <person name="Varghese N."/>
            <person name="Submissions S."/>
        </authorList>
    </citation>
    <scope>NUCLEOTIDE SEQUENCE [LARGE SCALE GENOMIC DNA]</scope>
    <source>
        <strain evidence="2 3">DSM 16525</strain>
    </source>
</reference>
<dbReference type="AlphaFoldDB" id="A0A511T822"/>
<evidence type="ECO:0000313" key="2">
    <source>
        <dbReference type="EMBL" id="SEU34501.1"/>
    </source>
</evidence>
<proteinExistence type="predicted"/>
<dbReference type="Proteomes" id="UP000321514">
    <property type="component" value="Unassembled WGS sequence"/>
</dbReference>
<name>A0A511T822_MYXFU</name>
<dbReference type="OrthoDB" id="5483485at2"/>
<reference evidence="1 4" key="2">
    <citation type="submission" date="2019-07" db="EMBL/GenBank/DDBJ databases">
        <title>Whole genome shotgun sequence of Myxococcus fulvus NBRC 100333.</title>
        <authorList>
            <person name="Hosoyama A."/>
            <person name="Uohara A."/>
            <person name="Ohji S."/>
            <person name="Ichikawa N."/>
        </authorList>
    </citation>
    <scope>NUCLEOTIDE SEQUENCE [LARGE SCALE GENOMIC DNA]</scope>
    <source>
        <strain evidence="1 4">NBRC 100333</strain>
    </source>
</reference>